<dbReference type="Proteomes" id="UP001165082">
    <property type="component" value="Unassembled WGS sequence"/>
</dbReference>
<dbReference type="FunFam" id="3.40.309.10:FF:000003">
    <property type="entry name" value="Aldehyde dehydrogenase"/>
    <property type="match status" value="1"/>
</dbReference>
<dbReference type="InterPro" id="IPR029510">
    <property type="entry name" value="Ald_DH_CS_GLU"/>
</dbReference>
<dbReference type="Gene3D" id="3.40.605.10">
    <property type="entry name" value="Aldehyde Dehydrogenase, Chain A, domain 1"/>
    <property type="match status" value="1"/>
</dbReference>
<evidence type="ECO:0000259" key="8">
    <source>
        <dbReference type="Pfam" id="PF00171"/>
    </source>
</evidence>
<dbReference type="InterPro" id="IPR016161">
    <property type="entry name" value="Ald_DH/histidinol_DH"/>
</dbReference>
<dbReference type="EMBL" id="BRXZ01000101">
    <property type="protein sequence ID" value="GMI05099.1"/>
    <property type="molecule type" value="Genomic_DNA"/>
</dbReference>
<evidence type="ECO:0000256" key="7">
    <source>
        <dbReference type="SAM" id="Phobius"/>
    </source>
</evidence>
<organism evidence="9 10">
    <name type="scientific">Triparma retinervis</name>
    <dbReference type="NCBI Taxonomy" id="2557542"/>
    <lineage>
        <taxon>Eukaryota</taxon>
        <taxon>Sar</taxon>
        <taxon>Stramenopiles</taxon>
        <taxon>Ochrophyta</taxon>
        <taxon>Bolidophyceae</taxon>
        <taxon>Parmales</taxon>
        <taxon>Triparmaceae</taxon>
        <taxon>Triparma</taxon>
    </lineage>
</organism>
<dbReference type="Pfam" id="PF00171">
    <property type="entry name" value="Aldedh"/>
    <property type="match status" value="1"/>
</dbReference>
<keyword evidence="7" id="KW-0812">Transmembrane</keyword>
<dbReference type="GO" id="GO:0004029">
    <property type="term" value="F:aldehyde dehydrogenase (NAD+) activity"/>
    <property type="evidence" value="ECO:0007669"/>
    <property type="project" value="TreeGrafter"/>
</dbReference>
<comment type="caution">
    <text evidence="9">The sequence shown here is derived from an EMBL/GenBank/DDBJ whole genome shotgun (WGS) entry which is preliminary data.</text>
</comment>
<keyword evidence="10" id="KW-1185">Reference proteome</keyword>
<accession>A0A9W7CI68</accession>
<dbReference type="PANTHER" id="PTHR43570">
    <property type="entry name" value="ALDEHYDE DEHYDROGENASE"/>
    <property type="match status" value="1"/>
</dbReference>
<dbReference type="PANTHER" id="PTHR43570:SF16">
    <property type="entry name" value="ALDEHYDE DEHYDROGENASE TYPE III, ISOFORM Q"/>
    <property type="match status" value="1"/>
</dbReference>
<feature type="active site" evidence="4 5">
    <location>
        <position position="300"/>
    </location>
</feature>
<name>A0A9W7CI68_9STRA</name>
<comment type="similarity">
    <text evidence="1 3 6">Belongs to the aldehyde dehydrogenase family.</text>
</comment>
<feature type="active site" evidence="4">
    <location>
        <position position="334"/>
    </location>
</feature>
<feature type="transmembrane region" description="Helical" evidence="7">
    <location>
        <begin position="49"/>
        <end position="71"/>
    </location>
</feature>
<dbReference type="InterPro" id="IPR016162">
    <property type="entry name" value="Ald_DH_N"/>
</dbReference>
<evidence type="ECO:0000313" key="10">
    <source>
        <dbReference type="Proteomes" id="UP001165082"/>
    </source>
</evidence>
<evidence type="ECO:0000256" key="1">
    <source>
        <dbReference type="ARBA" id="ARBA00009986"/>
    </source>
</evidence>
<dbReference type="InterPro" id="IPR016163">
    <property type="entry name" value="Ald_DH_C"/>
</dbReference>
<gene>
    <name evidence="9" type="ORF">TrRE_jg8498</name>
</gene>
<dbReference type="InterPro" id="IPR015590">
    <property type="entry name" value="Aldehyde_DH_dom"/>
</dbReference>
<proteinExistence type="inferred from homology"/>
<dbReference type="GO" id="GO:0006081">
    <property type="term" value="P:aldehyde metabolic process"/>
    <property type="evidence" value="ECO:0007669"/>
    <property type="project" value="InterPro"/>
</dbReference>
<dbReference type="OrthoDB" id="440325at2759"/>
<evidence type="ECO:0000256" key="2">
    <source>
        <dbReference type="ARBA" id="ARBA00023002"/>
    </source>
</evidence>
<protein>
    <recommendedName>
        <fullName evidence="3">Aldehyde dehydrogenase</fullName>
    </recommendedName>
</protein>
<reference evidence="9" key="1">
    <citation type="submission" date="2022-07" db="EMBL/GenBank/DDBJ databases">
        <title>Genome analysis of Parmales, a sister group of diatoms, reveals the evolutionary specialization of diatoms from phago-mixotrophs to photoautotrophs.</title>
        <authorList>
            <person name="Ban H."/>
            <person name="Sato S."/>
            <person name="Yoshikawa S."/>
            <person name="Kazumasa Y."/>
            <person name="Nakamura Y."/>
            <person name="Ichinomiya M."/>
            <person name="Saitoh K."/>
            <person name="Sato N."/>
            <person name="Blanc-Mathieu R."/>
            <person name="Endo H."/>
            <person name="Kuwata A."/>
            <person name="Ogata H."/>
        </authorList>
    </citation>
    <scope>NUCLEOTIDE SEQUENCE</scope>
</reference>
<keyword evidence="2 3" id="KW-0560">Oxidoreductase</keyword>
<dbReference type="CDD" id="cd07087">
    <property type="entry name" value="ALDH_F3-13-14_CALDH-like"/>
    <property type="match status" value="1"/>
</dbReference>
<evidence type="ECO:0000313" key="9">
    <source>
        <dbReference type="EMBL" id="GMI05099.1"/>
    </source>
</evidence>
<evidence type="ECO:0000256" key="6">
    <source>
        <dbReference type="RuleBase" id="RU003345"/>
    </source>
</evidence>
<dbReference type="InterPro" id="IPR012394">
    <property type="entry name" value="Aldehyde_DH_NAD(P)"/>
</dbReference>
<dbReference type="AlphaFoldDB" id="A0A9W7CI68"/>
<evidence type="ECO:0000256" key="3">
    <source>
        <dbReference type="PIRNR" id="PIRNR036492"/>
    </source>
</evidence>
<dbReference type="Gene3D" id="3.40.309.10">
    <property type="entry name" value="Aldehyde Dehydrogenase, Chain A, domain 2"/>
    <property type="match status" value="1"/>
</dbReference>
<evidence type="ECO:0000256" key="4">
    <source>
        <dbReference type="PIRSR" id="PIRSR036492-1"/>
    </source>
</evidence>
<dbReference type="SUPFAM" id="SSF53720">
    <property type="entry name" value="ALDH-like"/>
    <property type="match status" value="1"/>
</dbReference>
<evidence type="ECO:0000256" key="5">
    <source>
        <dbReference type="PROSITE-ProRule" id="PRU10007"/>
    </source>
</evidence>
<keyword evidence="7" id="KW-1133">Transmembrane helix</keyword>
<keyword evidence="7" id="KW-0472">Membrane</keyword>
<sequence length="557" mass="60805">MAPSSDRSAPLISESDVEIGMGAQPPSSAFPVDRRAPYRSPDMYLESCFATLFAFATSLILLPIRLILFPLRLLFSARYQKPGGASRIANPSKVEDIAKAHQALKDAFSLGATRSYAWRINQLKGILSLVEEKEAELFQAYKLDLGKSQGEWFLEKNSILGEVKHTIAHLRELMQPESRSTPLWMQPASTYIVREPLGTVLIIGPYNYPANLILCPLAAAFSAGCNAMVKPSEQMPATADFFAKYLPIYLDQTAVTLGAVPETTALLECKWDRILFTGSERVAQIIEKKVAGTLTPLCFELGGKSPTVVDSSANLTVAARRIVQGKFINCGATCIAPDYILVESKVKAALIEKLTKQVEIFYSSDPQTSGDYGRVLNSVHLKRLQGMVDDAVKSGAKVECGGTQVVEDRFMAPTILSGVRPDSAVMKEEIFGPILPILEVSSVDEAVDFITSRPKPLASYIFSSKNRSINKIRDGVSSGSMCVNDATVQVLSPDIPFGGVGPSGMGAYHGREGFLLFSHSKSIYDHDTMTDGLTFMRYPPFNGFKKRTLGMVLGKSW</sequence>
<dbReference type="PIRSF" id="PIRSF036492">
    <property type="entry name" value="ALDH"/>
    <property type="match status" value="1"/>
</dbReference>
<dbReference type="PROSITE" id="PS00687">
    <property type="entry name" value="ALDEHYDE_DEHYDR_GLU"/>
    <property type="match status" value="1"/>
</dbReference>
<dbReference type="GO" id="GO:0005737">
    <property type="term" value="C:cytoplasm"/>
    <property type="evidence" value="ECO:0007669"/>
    <property type="project" value="TreeGrafter"/>
</dbReference>
<feature type="domain" description="Aldehyde dehydrogenase" evidence="8">
    <location>
        <begin position="93"/>
        <end position="523"/>
    </location>
</feature>